<evidence type="ECO:0000313" key="2">
    <source>
        <dbReference type="EMBL" id="EGU72685.1"/>
    </source>
</evidence>
<accession>F9GDS3</accession>
<gene>
    <name evidence="2" type="ORF">FOXB_16807</name>
</gene>
<organism evidence="2">
    <name type="scientific">Fusarium oxysporum (strain Fo5176)</name>
    <name type="common">Fusarium vascular wilt</name>
    <dbReference type="NCBI Taxonomy" id="660025"/>
    <lineage>
        <taxon>Eukaryota</taxon>
        <taxon>Fungi</taxon>
        <taxon>Dikarya</taxon>
        <taxon>Ascomycota</taxon>
        <taxon>Pezizomycotina</taxon>
        <taxon>Sordariomycetes</taxon>
        <taxon>Hypocreomycetidae</taxon>
        <taxon>Hypocreales</taxon>
        <taxon>Nectriaceae</taxon>
        <taxon>Fusarium</taxon>
        <taxon>Fusarium oxysporum species complex</taxon>
    </lineage>
</organism>
<evidence type="ECO:0000256" key="1">
    <source>
        <dbReference type="SAM" id="MobiDB-lite"/>
    </source>
</evidence>
<feature type="region of interest" description="Disordered" evidence="1">
    <location>
        <begin position="87"/>
        <end position="112"/>
    </location>
</feature>
<sequence length="231" mass="25240">MDLAAYEKGRQEVICVMRQAPGQFQQEFIQGVHQGFKHIVKSADHGEGSQGSRSGFSFKFWPFRRRNLSAVKKIMNGNSVAMVNEGRPLSPDSAKSSSTVNLNPSGRVNRIRPMSLTEDPGIHQAHGDLRPARLSYGAASSCQEIMVNVEEGKQQSEQESEQGAGSKGSGKLMIAAANPRTPPTIEIEELQAMGHCETNAQAGPQVVPRKGQVSNTSSFLDILFVETFERR</sequence>
<proteinExistence type="predicted"/>
<dbReference type="STRING" id="660025.F9GDS3"/>
<dbReference type="EMBL" id="AFQF01005722">
    <property type="protein sequence ID" value="EGU72685.1"/>
    <property type="molecule type" value="Genomic_DNA"/>
</dbReference>
<protein>
    <submittedName>
        <fullName evidence="2">Uncharacterized protein</fullName>
    </submittedName>
</protein>
<dbReference type="OrthoDB" id="10291686at2759"/>
<comment type="caution">
    <text evidence="2">The sequence shown here is derived from an EMBL/GenBank/DDBJ whole genome shotgun (WGS) entry which is preliminary data.</text>
</comment>
<dbReference type="AlphaFoldDB" id="F9GDS3"/>
<feature type="compositionally biased region" description="Polar residues" evidence="1">
    <location>
        <begin position="93"/>
        <end position="106"/>
    </location>
</feature>
<name>F9GDS3_FUSOF</name>
<reference evidence="2" key="1">
    <citation type="journal article" date="2012" name="Mol. Plant Microbe Interact.">
        <title>A highly conserved effector in Fusarium oxysporum is required for full virulence on Arabidopsis.</title>
        <authorList>
            <person name="Thatcher L.F."/>
            <person name="Gardiner D.M."/>
            <person name="Kazan K."/>
            <person name="Manners J."/>
        </authorList>
    </citation>
    <scope>NUCLEOTIDE SEQUENCE [LARGE SCALE GENOMIC DNA]</scope>
    <source>
        <strain evidence="2">Fo5176</strain>
    </source>
</reference>